<feature type="region of interest" description="Disordered" evidence="1">
    <location>
        <begin position="1"/>
        <end position="82"/>
    </location>
</feature>
<gene>
    <name evidence="2" type="ORF">FRACYDRAFT_233091</name>
</gene>
<proteinExistence type="predicted"/>
<evidence type="ECO:0000313" key="2">
    <source>
        <dbReference type="EMBL" id="OEU22928.1"/>
    </source>
</evidence>
<dbReference type="OrthoDB" id="53260at2759"/>
<protein>
    <recommendedName>
        <fullName evidence="4">ARM repeat-containing protein</fullName>
    </recommendedName>
</protein>
<reference evidence="2 3" key="1">
    <citation type="submission" date="2016-09" db="EMBL/GenBank/DDBJ databases">
        <title>Extensive genetic diversity and differential bi-allelic expression allows diatom success in the polar Southern Ocean.</title>
        <authorList>
            <consortium name="DOE Joint Genome Institute"/>
            <person name="Mock T."/>
            <person name="Otillar R.P."/>
            <person name="Strauss J."/>
            <person name="Dupont C."/>
            <person name="Frickenhaus S."/>
            <person name="Maumus F."/>
            <person name="Mcmullan M."/>
            <person name="Sanges R."/>
            <person name="Schmutz J."/>
            <person name="Toseland A."/>
            <person name="Valas R."/>
            <person name="Veluchamy A."/>
            <person name="Ward B.J."/>
            <person name="Allen A."/>
            <person name="Barry K."/>
            <person name="Falciatore A."/>
            <person name="Ferrante M."/>
            <person name="Fortunato A.E."/>
            <person name="Gloeckner G."/>
            <person name="Gruber A."/>
            <person name="Hipkin R."/>
            <person name="Janech M."/>
            <person name="Kroth P."/>
            <person name="Leese F."/>
            <person name="Lindquist E."/>
            <person name="Lyon B.R."/>
            <person name="Martin J."/>
            <person name="Mayer C."/>
            <person name="Parker M."/>
            <person name="Quesneville H."/>
            <person name="Raymond J."/>
            <person name="Uhlig C."/>
            <person name="Valentin K.U."/>
            <person name="Worden A.Z."/>
            <person name="Armbrust E.V."/>
            <person name="Bowler C."/>
            <person name="Green B."/>
            <person name="Moulton V."/>
            <person name="Van Oosterhout C."/>
            <person name="Grigoriev I."/>
        </authorList>
    </citation>
    <scope>NUCLEOTIDE SEQUENCE [LARGE SCALE GENOMIC DNA]</scope>
    <source>
        <strain evidence="2 3">CCMP1102</strain>
    </source>
</reference>
<dbReference type="EMBL" id="KV784353">
    <property type="protein sequence ID" value="OEU22928.1"/>
    <property type="molecule type" value="Genomic_DNA"/>
</dbReference>
<organism evidence="2 3">
    <name type="scientific">Fragilariopsis cylindrus CCMP1102</name>
    <dbReference type="NCBI Taxonomy" id="635003"/>
    <lineage>
        <taxon>Eukaryota</taxon>
        <taxon>Sar</taxon>
        <taxon>Stramenopiles</taxon>
        <taxon>Ochrophyta</taxon>
        <taxon>Bacillariophyta</taxon>
        <taxon>Bacillariophyceae</taxon>
        <taxon>Bacillariophycidae</taxon>
        <taxon>Bacillariales</taxon>
        <taxon>Bacillariaceae</taxon>
        <taxon>Fragilariopsis</taxon>
    </lineage>
</organism>
<sequence length="412" mass="45853">MATTRKGNKKTARSSDISTGVEGRTDSKRPRTATATATATASVNEEAVLPDNINSASESNSNAVTANNNDDDDNNRELPTPAELSKELSKIVSDRYSREESIRALKVLFKWALTKDVDFFKLFNTYAGIVRVVDFLKATMNDIHCKGSIRMKCIENAAAVIAQIAYTEENEIVTKIVATLLDCDGINALIAASEEYTGGKNVPQLKAVRSVWRAFRNLTCVLSSNSLMIQEMIQDTSIIIFGTGIDIMSQLKSVDGAFASKILNDLFYTLTTFANHDYLTKKYFQDNNILSKCLEVFKKNGTWNSRTCEGLIQNAVDFFDMCRIKNLLDESLDYKLILPLLVVALKNFPLNYEMRCYVVSILDYACSSEANNKKSILRSGVTEPLVLLLASDEINDEDEKNKVRTLISKIIS</sequence>
<keyword evidence="3" id="KW-1185">Reference proteome</keyword>
<evidence type="ECO:0000256" key="1">
    <source>
        <dbReference type="SAM" id="MobiDB-lite"/>
    </source>
</evidence>
<feature type="compositionally biased region" description="Low complexity" evidence="1">
    <location>
        <begin position="32"/>
        <end position="41"/>
    </location>
</feature>
<dbReference type="InterPro" id="IPR011989">
    <property type="entry name" value="ARM-like"/>
</dbReference>
<dbReference type="InterPro" id="IPR016024">
    <property type="entry name" value="ARM-type_fold"/>
</dbReference>
<dbReference type="Gene3D" id="1.25.10.10">
    <property type="entry name" value="Leucine-rich Repeat Variant"/>
    <property type="match status" value="1"/>
</dbReference>
<dbReference type="Proteomes" id="UP000095751">
    <property type="component" value="Unassembled WGS sequence"/>
</dbReference>
<dbReference type="KEGG" id="fcy:FRACYDRAFT_233091"/>
<accession>A0A1E7FXP6</accession>
<dbReference type="AlphaFoldDB" id="A0A1E7FXP6"/>
<dbReference type="InParanoid" id="A0A1E7FXP6"/>
<evidence type="ECO:0000313" key="3">
    <source>
        <dbReference type="Proteomes" id="UP000095751"/>
    </source>
</evidence>
<dbReference type="SUPFAM" id="SSF48371">
    <property type="entry name" value="ARM repeat"/>
    <property type="match status" value="1"/>
</dbReference>
<evidence type="ECO:0008006" key="4">
    <source>
        <dbReference type="Google" id="ProtNLM"/>
    </source>
</evidence>
<feature type="compositionally biased region" description="Basic residues" evidence="1">
    <location>
        <begin position="1"/>
        <end position="12"/>
    </location>
</feature>
<name>A0A1E7FXP6_9STRA</name>
<feature type="compositionally biased region" description="Low complexity" evidence="1">
    <location>
        <begin position="51"/>
        <end position="68"/>
    </location>
</feature>